<keyword evidence="6" id="KW-1185">Reference proteome</keyword>
<dbReference type="GO" id="GO:0006289">
    <property type="term" value="P:nucleotide-excision repair"/>
    <property type="evidence" value="ECO:0007669"/>
    <property type="project" value="EnsemblFungi"/>
</dbReference>
<evidence type="ECO:0000313" key="5">
    <source>
        <dbReference type="EMBL" id="ANB14327.1"/>
    </source>
</evidence>
<evidence type="ECO:0000313" key="6">
    <source>
        <dbReference type="Proteomes" id="UP000189580"/>
    </source>
</evidence>
<feature type="region of interest" description="Disordered" evidence="3">
    <location>
        <begin position="291"/>
        <end position="346"/>
    </location>
</feature>
<dbReference type="OrthoDB" id="340962at2759"/>
<name>A0A161HLN0_9ASCO</name>
<gene>
    <name evidence="5" type="primary">CCL1</name>
    <name evidence="5" type="ORF">AWJ20_5293</name>
</gene>
<dbReference type="Pfam" id="PF16899">
    <property type="entry name" value="Cyclin_C_2"/>
    <property type="match status" value="1"/>
</dbReference>
<feature type="compositionally biased region" description="Low complexity" evidence="3">
    <location>
        <begin position="302"/>
        <end position="318"/>
    </location>
</feature>
<keyword evidence="5" id="KW-0808">Transferase</keyword>
<dbReference type="AlphaFoldDB" id="A0A161HLN0"/>
<dbReference type="GO" id="GO:0070985">
    <property type="term" value="C:transcription factor TFIIK complex"/>
    <property type="evidence" value="ECO:0007669"/>
    <property type="project" value="EnsemblFungi"/>
</dbReference>
<evidence type="ECO:0000256" key="2">
    <source>
        <dbReference type="RuleBase" id="RU000383"/>
    </source>
</evidence>
<comment type="similarity">
    <text evidence="2">Belongs to the cyclin family.</text>
</comment>
<accession>A0A161HLN0</accession>
<dbReference type="InterPro" id="IPR036915">
    <property type="entry name" value="Cyclin-like_sf"/>
</dbReference>
<dbReference type="InterPro" id="IPR006671">
    <property type="entry name" value="Cyclin_N"/>
</dbReference>
<organism evidence="5 6">
    <name type="scientific">Sugiyamaella lignohabitans</name>
    <dbReference type="NCBI Taxonomy" id="796027"/>
    <lineage>
        <taxon>Eukaryota</taxon>
        <taxon>Fungi</taxon>
        <taxon>Dikarya</taxon>
        <taxon>Ascomycota</taxon>
        <taxon>Saccharomycotina</taxon>
        <taxon>Dipodascomycetes</taxon>
        <taxon>Dipodascales</taxon>
        <taxon>Trichomonascaceae</taxon>
        <taxon>Sugiyamaella</taxon>
    </lineage>
</organism>
<evidence type="ECO:0000259" key="4">
    <source>
        <dbReference type="SMART" id="SM00385"/>
    </source>
</evidence>
<dbReference type="SMART" id="SM00385">
    <property type="entry name" value="CYCLIN"/>
    <property type="match status" value="1"/>
</dbReference>
<proteinExistence type="inferred from homology"/>
<dbReference type="Gene3D" id="1.10.472.10">
    <property type="entry name" value="Cyclin-like"/>
    <property type="match status" value="2"/>
</dbReference>
<dbReference type="GO" id="GO:0010508">
    <property type="term" value="P:positive regulation of autophagy"/>
    <property type="evidence" value="ECO:0007669"/>
    <property type="project" value="EnsemblFungi"/>
</dbReference>
<protein>
    <submittedName>
        <fullName evidence="5">TFIIH complex kinase subunit CCL1</fullName>
    </submittedName>
</protein>
<dbReference type="Proteomes" id="UP000189580">
    <property type="component" value="Chromosome d"/>
</dbReference>
<dbReference type="GO" id="GO:0006367">
    <property type="term" value="P:transcription initiation at RNA polymerase II promoter"/>
    <property type="evidence" value="ECO:0007669"/>
    <property type="project" value="EnsemblFungi"/>
</dbReference>
<reference evidence="5 6" key="1">
    <citation type="submission" date="2016-02" db="EMBL/GenBank/DDBJ databases">
        <title>Complete genome sequence and transcriptome regulation of the pentose utilising yeast Sugiyamaella lignohabitans.</title>
        <authorList>
            <person name="Bellasio M."/>
            <person name="Peymann A."/>
            <person name="Valli M."/>
            <person name="Sipitzky M."/>
            <person name="Graf A."/>
            <person name="Sauer M."/>
            <person name="Marx H."/>
            <person name="Mattanovich D."/>
        </authorList>
    </citation>
    <scope>NUCLEOTIDE SEQUENCE [LARGE SCALE GENOMIC DNA]</scope>
    <source>
        <strain evidence="5 6">CBS 10342</strain>
    </source>
</reference>
<feature type="compositionally biased region" description="Polar residues" evidence="3">
    <location>
        <begin position="336"/>
        <end position="346"/>
    </location>
</feature>
<dbReference type="CDD" id="cd20525">
    <property type="entry name" value="CYCLIN_CCNH_rpt2"/>
    <property type="match status" value="1"/>
</dbReference>
<dbReference type="Pfam" id="PF00134">
    <property type="entry name" value="Cyclin_N"/>
    <property type="match status" value="1"/>
</dbReference>
<dbReference type="GeneID" id="30037518"/>
<dbReference type="RefSeq" id="XP_018736804.1">
    <property type="nucleotide sequence ID" value="XM_018882426.1"/>
</dbReference>
<dbReference type="GO" id="GO:0006357">
    <property type="term" value="P:regulation of transcription by RNA polymerase II"/>
    <property type="evidence" value="ECO:0007669"/>
    <property type="project" value="InterPro"/>
</dbReference>
<dbReference type="PANTHER" id="PTHR10026">
    <property type="entry name" value="CYCLIN"/>
    <property type="match status" value="1"/>
</dbReference>
<dbReference type="GO" id="GO:0016301">
    <property type="term" value="F:kinase activity"/>
    <property type="evidence" value="ECO:0007669"/>
    <property type="project" value="UniProtKB-KW"/>
</dbReference>
<dbReference type="InterPro" id="IPR043198">
    <property type="entry name" value="Cyclin/Ssn8"/>
</dbReference>
<keyword evidence="1 2" id="KW-0195">Cyclin</keyword>
<dbReference type="InterPro" id="IPR031658">
    <property type="entry name" value="Cyclin_C_2"/>
</dbReference>
<evidence type="ECO:0000256" key="3">
    <source>
        <dbReference type="SAM" id="MobiDB-lite"/>
    </source>
</evidence>
<dbReference type="GO" id="GO:0006995">
    <property type="term" value="P:cellular response to nitrogen starvation"/>
    <property type="evidence" value="ECO:0007669"/>
    <property type="project" value="EnsemblFungi"/>
</dbReference>
<dbReference type="InterPro" id="IPR013763">
    <property type="entry name" value="Cyclin-like_dom"/>
</dbReference>
<dbReference type="GO" id="GO:1905866">
    <property type="term" value="P:positive regulation of Atg1/ULK1 kinase complex assembly"/>
    <property type="evidence" value="ECO:0007669"/>
    <property type="project" value="EnsemblFungi"/>
</dbReference>
<sequence>MTSQTSEPRKSKVVSDDDLYRNSSQYRLWSFTKQQLLDRRAECHNRAVVKLQKSLVEKGITGSEIEPLSLEEEADLVSLYASKIGEIAKSFNMPSQVKATAISYFSKFYLVYSVMDYHPKNILYTSVFLASKAENYFIPIDKFCSALKRTEPKDILDSEFLLLESLSFTLAVQNPLMSLHGFFLDIQSAGIASIDESVLGQLHDGARAVIVDGFITDVMFLYTPPQIALAAMMVVNEAITLEYITQRFVTNPEQIEFLLSVIVECKDELVNIRLPSSDRGKEIDKKLHMCLNPDRKRKKRPSPTTAGPSGTSTPSSTANQTLSAEEPAIKRLKSADISSESTPVSLTTVTIDASVEPLADEVPEMTHLPA</sequence>
<evidence type="ECO:0000256" key="1">
    <source>
        <dbReference type="ARBA" id="ARBA00023127"/>
    </source>
</evidence>
<dbReference type="GO" id="GO:0016538">
    <property type="term" value="F:cyclin-dependent protein serine/threonine kinase regulator activity"/>
    <property type="evidence" value="ECO:0007669"/>
    <property type="project" value="EnsemblFungi"/>
</dbReference>
<feature type="domain" description="Cyclin-like" evidence="4">
    <location>
        <begin position="82"/>
        <end position="164"/>
    </location>
</feature>
<keyword evidence="5" id="KW-0418">Kinase</keyword>
<dbReference type="KEGG" id="slb:AWJ20_5293"/>
<dbReference type="EMBL" id="CP014502">
    <property type="protein sequence ID" value="ANB14327.1"/>
    <property type="molecule type" value="Genomic_DNA"/>
</dbReference>
<dbReference type="CDD" id="cd20524">
    <property type="entry name" value="CYCLIN_CCNH_rpt1"/>
    <property type="match status" value="1"/>
</dbReference>
<dbReference type="SUPFAM" id="SSF47954">
    <property type="entry name" value="Cyclin-like"/>
    <property type="match status" value="2"/>
</dbReference>